<feature type="transmembrane region" description="Helical" evidence="5">
    <location>
        <begin position="41"/>
        <end position="59"/>
    </location>
</feature>
<dbReference type="InterPro" id="IPR003752">
    <property type="entry name" value="DiS_bond_form_DsbB/BdbC"/>
</dbReference>
<evidence type="ECO:0000256" key="1">
    <source>
        <dbReference type="ARBA" id="ARBA00004141"/>
    </source>
</evidence>
<reference evidence="6 7" key="1">
    <citation type="submission" date="2017-02" db="EMBL/GenBank/DDBJ databases">
        <title>Chromobacterium haemolyticum H5244.</title>
        <authorList>
            <person name="Gulvik C.A."/>
        </authorList>
    </citation>
    <scope>NUCLEOTIDE SEQUENCE [LARGE SCALE GENOMIC DNA]</scope>
    <source>
        <strain evidence="6 7">H5244</strain>
    </source>
</reference>
<comment type="caution">
    <text evidence="6">The sequence shown here is derived from an EMBL/GenBank/DDBJ whole genome shotgun (WGS) entry which is preliminary data.</text>
</comment>
<keyword evidence="3 5" id="KW-1133">Transmembrane helix</keyword>
<evidence type="ECO:0000256" key="5">
    <source>
        <dbReference type="SAM" id="Phobius"/>
    </source>
</evidence>
<evidence type="ECO:0000313" key="7">
    <source>
        <dbReference type="Proteomes" id="UP000192721"/>
    </source>
</evidence>
<keyword evidence="2 5" id="KW-0812">Transmembrane</keyword>
<organism evidence="6 7">
    <name type="scientific">Chromobacterium haemolyticum</name>
    <dbReference type="NCBI Taxonomy" id="394935"/>
    <lineage>
        <taxon>Bacteria</taxon>
        <taxon>Pseudomonadati</taxon>
        <taxon>Pseudomonadota</taxon>
        <taxon>Betaproteobacteria</taxon>
        <taxon>Neisseriales</taxon>
        <taxon>Chromobacteriaceae</taxon>
        <taxon>Chromobacterium</taxon>
    </lineage>
</organism>
<feature type="transmembrane region" description="Helical" evidence="5">
    <location>
        <begin position="66"/>
        <end position="85"/>
    </location>
</feature>
<dbReference type="InterPro" id="IPR023380">
    <property type="entry name" value="DsbB-like_sf"/>
</dbReference>
<evidence type="ECO:0000256" key="3">
    <source>
        <dbReference type="ARBA" id="ARBA00022989"/>
    </source>
</evidence>
<dbReference type="GO" id="GO:0006457">
    <property type="term" value="P:protein folding"/>
    <property type="evidence" value="ECO:0007669"/>
    <property type="project" value="InterPro"/>
</dbReference>
<sequence>MTQNLTGKLNQLGLLLINLMLLVAFYFQFAQHELPCPLCLLQRVALCAIAVALAANVLLGDKPGHYGMMLLAAAAGFAVAGRQVLLHIAPGDAGFGPPVLGLHFYTWAAIAFFAVFIGSGLLLMLCQREHSFDRQPPAQLSRLARAGVALTMLLLLGNALSVFLECGLAACGESPINYLLLN</sequence>
<feature type="transmembrane region" description="Helical" evidence="5">
    <location>
        <begin position="146"/>
        <end position="164"/>
    </location>
</feature>
<name>A0A1W0D7Y3_9NEIS</name>
<dbReference type="EMBL" id="MUKV01000003">
    <property type="protein sequence ID" value="OQS43114.1"/>
    <property type="molecule type" value="Genomic_DNA"/>
</dbReference>
<gene>
    <name evidence="6" type="ORF">B0T45_03860</name>
</gene>
<feature type="transmembrane region" description="Helical" evidence="5">
    <location>
        <begin position="105"/>
        <end position="125"/>
    </location>
</feature>
<dbReference type="RefSeq" id="WP_043641683.1">
    <property type="nucleotide sequence ID" value="NZ_JBBIGS010000028.1"/>
</dbReference>
<dbReference type="AlphaFoldDB" id="A0A1W0D7Y3"/>
<comment type="subcellular location">
    <subcellularLocation>
        <location evidence="1">Membrane</location>
        <topology evidence="1">Multi-pass membrane protein</topology>
    </subcellularLocation>
</comment>
<protein>
    <submittedName>
        <fullName evidence="6">Disulfide bond formation protein B</fullName>
    </submittedName>
</protein>
<dbReference type="GO" id="GO:0015035">
    <property type="term" value="F:protein-disulfide reductase activity"/>
    <property type="evidence" value="ECO:0007669"/>
    <property type="project" value="InterPro"/>
</dbReference>
<keyword evidence="4 5" id="KW-0472">Membrane</keyword>
<dbReference type="Pfam" id="PF02600">
    <property type="entry name" value="DsbB"/>
    <property type="match status" value="1"/>
</dbReference>
<dbReference type="Gene3D" id="1.20.1550.10">
    <property type="entry name" value="DsbB-like"/>
    <property type="match status" value="1"/>
</dbReference>
<feature type="transmembrane region" description="Helical" evidence="5">
    <location>
        <begin position="12"/>
        <end position="29"/>
    </location>
</feature>
<accession>A0A1W0D7Y3</accession>
<evidence type="ECO:0000256" key="2">
    <source>
        <dbReference type="ARBA" id="ARBA00022692"/>
    </source>
</evidence>
<dbReference type="Proteomes" id="UP000192721">
    <property type="component" value="Unassembled WGS sequence"/>
</dbReference>
<dbReference type="SUPFAM" id="SSF158442">
    <property type="entry name" value="DsbB-like"/>
    <property type="match status" value="1"/>
</dbReference>
<evidence type="ECO:0000313" key="6">
    <source>
        <dbReference type="EMBL" id="OQS43114.1"/>
    </source>
</evidence>
<evidence type="ECO:0000256" key="4">
    <source>
        <dbReference type="ARBA" id="ARBA00023136"/>
    </source>
</evidence>
<proteinExistence type="predicted"/>
<dbReference type="STRING" id="394935.GCA_000758475_02661"/>
<dbReference type="GO" id="GO:0016020">
    <property type="term" value="C:membrane"/>
    <property type="evidence" value="ECO:0007669"/>
    <property type="project" value="UniProtKB-SubCell"/>
</dbReference>